<dbReference type="AlphaFoldDB" id="A0A7S2WKE1"/>
<evidence type="ECO:0000256" key="1">
    <source>
        <dbReference type="SAM" id="Coils"/>
    </source>
</evidence>
<dbReference type="EMBL" id="HBHK01018373">
    <property type="protein sequence ID" value="CAD9693225.1"/>
    <property type="molecule type" value="Transcribed_RNA"/>
</dbReference>
<name>A0A7S2WKE1_9STRA</name>
<reference evidence="2" key="1">
    <citation type="submission" date="2021-01" db="EMBL/GenBank/DDBJ databases">
        <authorList>
            <person name="Corre E."/>
            <person name="Pelletier E."/>
            <person name="Niang G."/>
            <person name="Scheremetjew M."/>
            <person name="Finn R."/>
            <person name="Kale V."/>
            <person name="Holt S."/>
            <person name="Cochrane G."/>
            <person name="Meng A."/>
            <person name="Brown T."/>
            <person name="Cohen L."/>
        </authorList>
    </citation>
    <scope>NUCLEOTIDE SEQUENCE</scope>
    <source>
        <strain evidence="2">NY070348D</strain>
    </source>
</reference>
<accession>A0A7S2WKE1</accession>
<sequence length="270" mass="30347">MGEQVSEKGNGAAISKRNELVVAVREYQDSQRELVLAQSRASALSLMLGLSNRAENARLAKEQTLINTRLDLGEEAILNIQEQVDDQEKVIQCVDSKVSDQTATIEHLEKKVKSHKKHLDSLAAEYQKEMQEQRSLIDKHRKEFGMLILSKLKQDATLDTVILLFAYVFAKSPLVNWPVQMFSSVTGIIPLLPMKRENRSIAVSQLSRVFVVLFIARAMRIVAARHGLHNSVGGPEVYAAQIVELLKLRLKLILPSKQDVKEENTEQPSN</sequence>
<gene>
    <name evidence="2" type="ORF">QSP1433_LOCUS11643</name>
</gene>
<organism evidence="2">
    <name type="scientific">Mucochytrium quahogii</name>
    <dbReference type="NCBI Taxonomy" id="96639"/>
    <lineage>
        <taxon>Eukaryota</taxon>
        <taxon>Sar</taxon>
        <taxon>Stramenopiles</taxon>
        <taxon>Bigyra</taxon>
        <taxon>Labyrinthulomycetes</taxon>
        <taxon>Thraustochytrida</taxon>
        <taxon>Thraustochytriidae</taxon>
        <taxon>Mucochytrium</taxon>
    </lineage>
</organism>
<evidence type="ECO:0000313" key="2">
    <source>
        <dbReference type="EMBL" id="CAD9693225.1"/>
    </source>
</evidence>
<keyword evidence="1" id="KW-0175">Coiled coil</keyword>
<feature type="coiled-coil region" evidence="1">
    <location>
        <begin position="105"/>
        <end position="143"/>
    </location>
</feature>
<proteinExistence type="predicted"/>
<protein>
    <submittedName>
        <fullName evidence="2">Uncharacterized protein</fullName>
    </submittedName>
</protein>